<reference evidence="2" key="1">
    <citation type="journal article" date="2014" name="Int. J. Syst. Evol. Microbiol.">
        <title>Complete genome sequence of Corynebacterium casei LMG S-19264T (=DSM 44701T), isolated from a smear-ripened cheese.</title>
        <authorList>
            <consortium name="US DOE Joint Genome Institute (JGI-PGF)"/>
            <person name="Walter F."/>
            <person name="Albersmeier A."/>
            <person name="Kalinowski J."/>
            <person name="Ruckert C."/>
        </authorList>
    </citation>
    <scope>NUCLEOTIDE SEQUENCE</scope>
    <source>
        <strain evidence="2">CGMCC 1.8984</strain>
    </source>
</reference>
<evidence type="ECO:0000256" key="1">
    <source>
        <dbReference type="SAM" id="MobiDB-lite"/>
    </source>
</evidence>
<reference evidence="2" key="2">
    <citation type="submission" date="2020-09" db="EMBL/GenBank/DDBJ databases">
        <authorList>
            <person name="Sun Q."/>
            <person name="Zhou Y."/>
        </authorList>
    </citation>
    <scope>NUCLEOTIDE SEQUENCE</scope>
    <source>
        <strain evidence="2">CGMCC 1.8984</strain>
    </source>
</reference>
<comment type="caution">
    <text evidence="2">The sequence shown here is derived from an EMBL/GenBank/DDBJ whole genome shotgun (WGS) entry which is preliminary data.</text>
</comment>
<accession>A0A917PUH7</accession>
<gene>
    <name evidence="2" type="ORF">GCM10011372_33840</name>
</gene>
<evidence type="ECO:0000313" key="2">
    <source>
        <dbReference type="EMBL" id="GGJ92560.1"/>
    </source>
</evidence>
<protein>
    <submittedName>
        <fullName evidence="2">Uncharacterized protein</fullName>
    </submittedName>
</protein>
<name>A0A917PUH7_9MICO</name>
<feature type="region of interest" description="Disordered" evidence="1">
    <location>
        <begin position="1"/>
        <end position="54"/>
    </location>
</feature>
<keyword evidence="3" id="KW-1185">Reference proteome</keyword>
<feature type="compositionally biased region" description="Basic and acidic residues" evidence="1">
    <location>
        <begin position="22"/>
        <end position="40"/>
    </location>
</feature>
<dbReference type="AlphaFoldDB" id="A0A917PUH7"/>
<sequence>MTDPNPTDPSAADELDDAVDAAEQHQRAEHEADPDEHVVIRDPQTGETTEEPAQ</sequence>
<dbReference type="Proteomes" id="UP000636956">
    <property type="component" value="Unassembled WGS sequence"/>
</dbReference>
<proteinExistence type="predicted"/>
<organism evidence="2 3">
    <name type="scientific">Agromyces bauzanensis</name>
    <dbReference type="NCBI Taxonomy" id="1308924"/>
    <lineage>
        <taxon>Bacteria</taxon>
        <taxon>Bacillati</taxon>
        <taxon>Actinomycetota</taxon>
        <taxon>Actinomycetes</taxon>
        <taxon>Micrococcales</taxon>
        <taxon>Microbacteriaceae</taxon>
        <taxon>Agromyces</taxon>
    </lineage>
</organism>
<evidence type="ECO:0000313" key="3">
    <source>
        <dbReference type="Proteomes" id="UP000636956"/>
    </source>
</evidence>
<dbReference type="EMBL" id="BMMD01000028">
    <property type="protein sequence ID" value="GGJ92560.1"/>
    <property type="molecule type" value="Genomic_DNA"/>
</dbReference>
<dbReference type="RefSeq" id="WP_188744578.1">
    <property type="nucleotide sequence ID" value="NZ_BAABFW010000064.1"/>
</dbReference>
<feature type="compositionally biased region" description="Acidic residues" evidence="1">
    <location>
        <begin position="11"/>
        <end position="20"/>
    </location>
</feature>